<evidence type="ECO:0000313" key="2">
    <source>
        <dbReference type="EMBL" id="AUB31962.1"/>
    </source>
</evidence>
<feature type="transmembrane region" description="Helical" evidence="1">
    <location>
        <begin position="252"/>
        <end position="273"/>
    </location>
</feature>
<accession>A0A2K8SEV5</accession>
<dbReference type="OrthoDB" id="388593at2"/>
<keyword evidence="1" id="KW-0812">Transmembrane</keyword>
<proteinExistence type="predicted"/>
<sequence>MKGNRQTSSIRTLLFIANVFGLIIGLIGFGVFIYAMTRVGLMDPKATGDISKTSPYVPLIFSVVTFAFVTNTFFCLYIINFLKKADDITLLNNRYIIALFSISIGGIFTPFVLAQMQNIPVESTISPKFTISKGYGGNSLVAGFSALIVYFGFSLLWYKQNIFASGLADIILVSVLAVVLFWGVLNCLVFATPGALATWNKKETAYKFMNFIAVINLIVATIILIMQLIQSILSIISIFADMFDRKRGFLGTIFNSMYAAYRIAIQLFIIYTINKIIKGIWAKGDQVQYNDYSKLAEKQREYDMAN</sequence>
<evidence type="ECO:0000256" key="1">
    <source>
        <dbReference type="SAM" id="Phobius"/>
    </source>
</evidence>
<feature type="transmembrane region" description="Helical" evidence="1">
    <location>
        <begin position="135"/>
        <end position="158"/>
    </location>
</feature>
<feature type="transmembrane region" description="Helical" evidence="1">
    <location>
        <begin position="56"/>
        <end position="82"/>
    </location>
</feature>
<feature type="transmembrane region" description="Helical" evidence="1">
    <location>
        <begin position="12"/>
        <end position="36"/>
    </location>
</feature>
<keyword evidence="1" id="KW-0472">Membrane</keyword>
<dbReference type="RefSeq" id="WP_100916916.1">
    <property type="nucleotide sequence ID" value="NZ_CP025057.1"/>
</dbReference>
<feature type="transmembrane region" description="Helical" evidence="1">
    <location>
        <begin position="94"/>
        <end position="115"/>
    </location>
</feature>
<reference evidence="2 3" key="1">
    <citation type="submission" date="2017-12" db="EMBL/GenBank/DDBJ databases">
        <title>Complete genome sequence of Spiroplasma floricola 23-6 (ATCC 29989).</title>
        <authorList>
            <person name="Tsai Y.-M."/>
            <person name="Wu P.-S."/>
            <person name="Lo W.-S."/>
            <person name="Kuo C.-H."/>
        </authorList>
    </citation>
    <scope>NUCLEOTIDE SEQUENCE [LARGE SCALE GENOMIC DNA]</scope>
    <source>
        <strain evidence="2 3">23-6</strain>
    </source>
</reference>
<organism evidence="2 3">
    <name type="scientific">Spiroplasma floricola 23-6</name>
    <dbReference type="NCBI Taxonomy" id="1336749"/>
    <lineage>
        <taxon>Bacteria</taxon>
        <taxon>Bacillati</taxon>
        <taxon>Mycoplasmatota</taxon>
        <taxon>Mollicutes</taxon>
        <taxon>Entomoplasmatales</taxon>
        <taxon>Spiroplasmataceae</taxon>
        <taxon>Spiroplasma</taxon>
    </lineage>
</organism>
<keyword evidence="3" id="KW-1185">Reference proteome</keyword>
<keyword evidence="1" id="KW-1133">Transmembrane helix</keyword>
<dbReference type="Proteomes" id="UP000231823">
    <property type="component" value="Chromosome"/>
</dbReference>
<dbReference type="EMBL" id="CP025057">
    <property type="protein sequence ID" value="AUB31962.1"/>
    <property type="molecule type" value="Genomic_DNA"/>
</dbReference>
<protein>
    <recommendedName>
        <fullName evidence="4">Transmembrane protein</fullName>
    </recommendedName>
</protein>
<name>A0A2K8SEV5_9MOLU</name>
<dbReference type="KEGG" id="sfz:SFLOR_v1c09140"/>
<evidence type="ECO:0008006" key="4">
    <source>
        <dbReference type="Google" id="ProtNLM"/>
    </source>
</evidence>
<feature type="transmembrane region" description="Helical" evidence="1">
    <location>
        <begin position="170"/>
        <end position="191"/>
    </location>
</feature>
<gene>
    <name evidence="2" type="ORF">SFLOR_v1c09140</name>
</gene>
<dbReference type="AlphaFoldDB" id="A0A2K8SEV5"/>
<feature type="transmembrane region" description="Helical" evidence="1">
    <location>
        <begin position="211"/>
        <end position="240"/>
    </location>
</feature>
<evidence type="ECO:0000313" key="3">
    <source>
        <dbReference type="Proteomes" id="UP000231823"/>
    </source>
</evidence>